<keyword evidence="5 8" id="KW-1133">Transmembrane helix</keyword>
<feature type="domain" description="Cytochrome b561" evidence="11">
    <location>
        <begin position="167"/>
        <end position="389"/>
    </location>
</feature>
<evidence type="ECO:0000256" key="2">
    <source>
        <dbReference type="ARBA" id="ARBA00022448"/>
    </source>
</evidence>
<proteinExistence type="predicted"/>
<dbReference type="Gene3D" id="2.60.40.1210">
    <property type="entry name" value="Cellobiose dehydrogenase, cytochrome domain"/>
    <property type="match status" value="1"/>
</dbReference>
<dbReference type="SUPFAM" id="SSF49344">
    <property type="entry name" value="CBD9-like"/>
    <property type="match status" value="1"/>
</dbReference>
<keyword evidence="6 8" id="KW-0472">Membrane</keyword>
<evidence type="ECO:0000256" key="9">
    <source>
        <dbReference type="SAM" id="SignalP"/>
    </source>
</evidence>
<sequence>MRIYLAVMVVAGWAAVTHGLITGSQRCNKNICVTGLHDDQAKTDTYTLAPPKGKTIPSDQFGWMSIGFGNKMAGSPMIIVWPNSDGTVTLSQRSAPGNVEPSITSNPARTASLVAASTFANSTSTSITFTLPSDSGASATSLNQTQLIWAYSKNNPGSSQNTAGIVQHDSAGTMTLPLLATWNPQSSNSTSSSGNSGSSDSGDSGDSGSSSKTALLAHAICGSLAVLLFLPIGTLVPRIARGFSLHRWWFPTHGIVNGVIGSLLVAAAFIISKVSFDGGDGGGSSHPALGTILFIAIIAQVALGIFVHWYKSSFHRFQTKSGRGPSNFIHMVLGVAIVIVGWATAWTGIDDEWPQFYAPGNVVWYKVILGVVIGVTGLSYLAGLAFLLPRQIRMERQARSQRESQYQLDKRAQRSDEIEMADTRSD</sequence>
<feature type="region of interest" description="Disordered" evidence="7">
    <location>
        <begin position="184"/>
        <end position="207"/>
    </location>
</feature>
<evidence type="ECO:0000259" key="11">
    <source>
        <dbReference type="PROSITE" id="PS50939"/>
    </source>
</evidence>
<feature type="chain" id="PRO_5041925746" description="Cytochrome b561 domain-containing protein" evidence="9">
    <location>
        <begin position="20"/>
        <end position="426"/>
    </location>
</feature>
<feature type="transmembrane region" description="Helical" evidence="8">
    <location>
        <begin position="331"/>
        <end position="349"/>
    </location>
</feature>
<dbReference type="CDD" id="cd09630">
    <property type="entry name" value="CDH_like_cytochrome"/>
    <property type="match status" value="1"/>
</dbReference>
<evidence type="ECO:0000256" key="7">
    <source>
        <dbReference type="SAM" id="MobiDB-lite"/>
    </source>
</evidence>
<evidence type="ECO:0000256" key="5">
    <source>
        <dbReference type="ARBA" id="ARBA00022989"/>
    </source>
</evidence>
<dbReference type="Pfam" id="PF16010">
    <property type="entry name" value="CDH-cyt"/>
    <property type="match status" value="1"/>
</dbReference>
<name>A0AAD9FSM1_PAPLA</name>
<evidence type="ECO:0000256" key="6">
    <source>
        <dbReference type="ARBA" id="ARBA00023136"/>
    </source>
</evidence>
<evidence type="ECO:0008006" key="14">
    <source>
        <dbReference type="Google" id="ProtNLM"/>
    </source>
</evidence>
<dbReference type="InterPro" id="IPR005018">
    <property type="entry name" value="DOMON_domain"/>
</dbReference>
<reference evidence="12" key="1">
    <citation type="submission" date="2023-02" db="EMBL/GenBank/DDBJ databases">
        <title>Identification and recombinant expression of a fungal hydrolase from Papiliotrema laurentii that hydrolyzes apple cutin and clears colloidal polyester polyurethane.</title>
        <authorList>
            <consortium name="DOE Joint Genome Institute"/>
            <person name="Roman V.A."/>
            <person name="Bojanowski C."/>
            <person name="Crable B.R."/>
            <person name="Wagner D.N."/>
            <person name="Hung C.S."/>
            <person name="Nadeau L.J."/>
            <person name="Schratz L."/>
            <person name="Haridas S."/>
            <person name="Pangilinan J."/>
            <person name="Lipzen A."/>
            <person name="Na H."/>
            <person name="Yan M."/>
            <person name="Ng V."/>
            <person name="Grigoriev I.V."/>
            <person name="Spatafora J.W."/>
            <person name="Barlow D."/>
            <person name="Biffinger J."/>
            <person name="Kelley-Loughnane N."/>
            <person name="Varaljay V.A."/>
            <person name="Crookes-Goodson W.J."/>
        </authorList>
    </citation>
    <scope>NUCLEOTIDE SEQUENCE</scope>
    <source>
        <strain evidence="12">5307AH</strain>
    </source>
</reference>
<gene>
    <name evidence="12" type="ORF">DB88DRAFT_191822</name>
</gene>
<accession>A0AAD9FSM1</accession>
<feature type="signal peptide" evidence="9">
    <location>
        <begin position="1"/>
        <end position="19"/>
    </location>
</feature>
<feature type="region of interest" description="Disordered" evidence="7">
    <location>
        <begin position="403"/>
        <end position="426"/>
    </location>
</feature>
<comment type="subcellular location">
    <subcellularLocation>
        <location evidence="1">Membrane</location>
    </subcellularLocation>
</comment>
<evidence type="ECO:0000259" key="10">
    <source>
        <dbReference type="PROSITE" id="PS50836"/>
    </source>
</evidence>
<feature type="compositionally biased region" description="Low complexity" evidence="7">
    <location>
        <begin position="186"/>
        <end position="207"/>
    </location>
</feature>
<evidence type="ECO:0000256" key="4">
    <source>
        <dbReference type="ARBA" id="ARBA00022982"/>
    </source>
</evidence>
<keyword evidence="9" id="KW-0732">Signal</keyword>
<comment type="caution">
    <text evidence="12">The sequence shown here is derived from an EMBL/GenBank/DDBJ whole genome shotgun (WGS) entry which is preliminary data.</text>
</comment>
<feature type="transmembrane region" description="Helical" evidence="8">
    <location>
        <begin position="215"/>
        <end position="236"/>
    </location>
</feature>
<dbReference type="PROSITE" id="PS50939">
    <property type="entry name" value="CYTOCHROME_B561"/>
    <property type="match status" value="1"/>
</dbReference>
<organism evidence="12 13">
    <name type="scientific">Papiliotrema laurentii</name>
    <name type="common">Cryptococcus laurentii</name>
    <dbReference type="NCBI Taxonomy" id="5418"/>
    <lineage>
        <taxon>Eukaryota</taxon>
        <taxon>Fungi</taxon>
        <taxon>Dikarya</taxon>
        <taxon>Basidiomycota</taxon>
        <taxon>Agaricomycotina</taxon>
        <taxon>Tremellomycetes</taxon>
        <taxon>Tremellales</taxon>
        <taxon>Rhynchogastremaceae</taxon>
        <taxon>Papiliotrema</taxon>
    </lineage>
</organism>
<evidence type="ECO:0000313" key="12">
    <source>
        <dbReference type="EMBL" id="KAK1925376.1"/>
    </source>
</evidence>
<dbReference type="EMBL" id="JAODAN010000003">
    <property type="protein sequence ID" value="KAK1925376.1"/>
    <property type="molecule type" value="Genomic_DNA"/>
</dbReference>
<dbReference type="InterPro" id="IPR006593">
    <property type="entry name" value="Cyt_b561/ferric_Rdtase_TM"/>
</dbReference>
<keyword evidence="13" id="KW-1185">Reference proteome</keyword>
<evidence type="ECO:0000256" key="8">
    <source>
        <dbReference type="SAM" id="Phobius"/>
    </source>
</evidence>
<dbReference type="SMART" id="SM00664">
    <property type="entry name" value="DoH"/>
    <property type="match status" value="1"/>
</dbReference>
<dbReference type="PANTHER" id="PTHR47797">
    <property type="entry name" value="DEHYDROGENASE, PUTATIVE (AFU_ORTHOLOGUE AFUA_8G05805)-RELATED"/>
    <property type="match status" value="1"/>
</dbReference>
<dbReference type="CDD" id="cd08760">
    <property type="entry name" value="Cyt_b561_FRRS1_like"/>
    <property type="match status" value="1"/>
</dbReference>
<dbReference type="InterPro" id="IPR015920">
    <property type="entry name" value="Cellobiose_DH-like_cyt"/>
</dbReference>
<dbReference type="Proteomes" id="UP001182556">
    <property type="component" value="Unassembled WGS sequence"/>
</dbReference>
<dbReference type="PANTHER" id="PTHR47797:SF3">
    <property type="entry name" value="CYTOCHROME B561 DOMAIN-CONTAINING PROTEIN"/>
    <property type="match status" value="1"/>
</dbReference>
<dbReference type="SMART" id="SM00665">
    <property type="entry name" value="B561"/>
    <property type="match status" value="1"/>
</dbReference>
<dbReference type="PROSITE" id="PS50836">
    <property type="entry name" value="DOMON"/>
    <property type="match status" value="1"/>
</dbReference>
<feature type="transmembrane region" description="Helical" evidence="8">
    <location>
        <begin position="291"/>
        <end position="310"/>
    </location>
</feature>
<evidence type="ECO:0000256" key="3">
    <source>
        <dbReference type="ARBA" id="ARBA00022692"/>
    </source>
</evidence>
<evidence type="ECO:0000313" key="13">
    <source>
        <dbReference type="Proteomes" id="UP001182556"/>
    </source>
</evidence>
<keyword evidence="2" id="KW-0813">Transport</keyword>
<evidence type="ECO:0000256" key="1">
    <source>
        <dbReference type="ARBA" id="ARBA00004370"/>
    </source>
</evidence>
<dbReference type="GO" id="GO:0016020">
    <property type="term" value="C:membrane"/>
    <property type="evidence" value="ECO:0007669"/>
    <property type="project" value="UniProtKB-SubCell"/>
</dbReference>
<protein>
    <recommendedName>
        <fullName evidence="14">Cytochrome b561 domain-containing protein</fullName>
    </recommendedName>
</protein>
<keyword evidence="4" id="KW-0249">Electron transport</keyword>
<feature type="domain" description="DOMON" evidence="10">
    <location>
        <begin position="29"/>
        <end position="152"/>
    </location>
</feature>
<feature type="transmembrane region" description="Helical" evidence="8">
    <location>
        <begin position="364"/>
        <end position="388"/>
    </location>
</feature>
<feature type="transmembrane region" description="Helical" evidence="8">
    <location>
        <begin position="248"/>
        <end position="271"/>
    </location>
</feature>
<dbReference type="AlphaFoldDB" id="A0AAD9FSM1"/>
<keyword evidence="3 8" id="KW-0812">Transmembrane</keyword>